<dbReference type="InterPro" id="IPR008011">
    <property type="entry name" value="Complex1_LYR_dom"/>
</dbReference>
<gene>
    <name evidence="17" type="primary">Ndufb9</name>
    <name evidence="17" type="ORF">EVAR_51921_1</name>
</gene>
<comment type="subcellular location">
    <subcellularLocation>
        <location evidence="2">Mitochondrion inner membrane</location>
        <topology evidence="2">Peripheral membrane protein</topology>
        <orientation evidence="2">Matrix side</orientation>
    </subcellularLocation>
</comment>
<evidence type="ECO:0000256" key="3">
    <source>
        <dbReference type="ARBA" id="ARBA00009508"/>
    </source>
</evidence>
<keyword evidence="7" id="KW-0597">Phosphoprotein</keyword>
<evidence type="ECO:0000256" key="12">
    <source>
        <dbReference type="ARBA" id="ARBA00023128"/>
    </source>
</evidence>
<evidence type="ECO:0000256" key="5">
    <source>
        <dbReference type="ARBA" id="ARBA00018684"/>
    </source>
</evidence>
<keyword evidence="8" id="KW-0679">Respiratory chain</keyword>
<evidence type="ECO:0000256" key="14">
    <source>
        <dbReference type="ARBA" id="ARBA00030192"/>
    </source>
</evidence>
<evidence type="ECO:0000256" key="2">
    <source>
        <dbReference type="ARBA" id="ARBA00004443"/>
    </source>
</evidence>
<keyword evidence="18" id="KW-1185">Reference proteome</keyword>
<keyword evidence="6" id="KW-0813">Transport</keyword>
<dbReference type="Proteomes" id="UP000299102">
    <property type="component" value="Unassembled WGS sequence"/>
</dbReference>
<dbReference type="Pfam" id="PF05347">
    <property type="entry name" value="Complex1_LYR"/>
    <property type="match status" value="1"/>
</dbReference>
<evidence type="ECO:0000256" key="1">
    <source>
        <dbReference type="ARBA" id="ARBA00002920"/>
    </source>
</evidence>
<dbReference type="GO" id="GO:0006120">
    <property type="term" value="P:mitochondrial electron transport, NADH to ubiquinone"/>
    <property type="evidence" value="ECO:0007669"/>
    <property type="project" value="InterPro"/>
</dbReference>
<name>A0A4C1XKD3_EUMVA</name>
<dbReference type="GO" id="GO:0005743">
    <property type="term" value="C:mitochondrial inner membrane"/>
    <property type="evidence" value="ECO:0007669"/>
    <property type="project" value="UniProtKB-SubCell"/>
</dbReference>
<comment type="similarity">
    <text evidence="3">Belongs to the complex I LYR family.</text>
</comment>
<feature type="domain" description="Complex 1 LYR protein" evidence="16">
    <location>
        <begin position="14"/>
        <end position="70"/>
    </location>
</feature>
<evidence type="ECO:0000256" key="4">
    <source>
        <dbReference type="ARBA" id="ARBA00011790"/>
    </source>
</evidence>
<dbReference type="PANTHER" id="PTHR12868">
    <property type="entry name" value="NADH-UBIQUINONE OXIDOREDUCTASE B22 SUBUNIT"/>
    <property type="match status" value="1"/>
</dbReference>
<dbReference type="STRING" id="151549.A0A4C1XKD3"/>
<dbReference type="CDD" id="cd20263">
    <property type="entry name" value="Complex1_LYR_NDUFB9_LYRM3"/>
    <property type="match status" value="1"/>
</dbReference>
<organism evidence="17 18">
    <name type="scientific">Eumeta variegata</name>
    <name type="common">Bagworm moth</name>
    <name type="synonym">Eumeta japonica</name>
    <dbReference type="NCBI Taxonomy" id="151549"/>
    <lineage>
        <taxon>Eukaryota</taxon>
        <taxon>Metazoa</taxon>
        <taxon>Ecdysozoa</taxon>
        <taxon>Arthropoda</taxon>
        <taxon>Hexapoda</taxon>
        <taxon>Insecta</taxon>
        <taxon>Pterygota</taxon>
        <taxon>Neoptera</taxon>
        <taxon>Endopterygota</taxon>
        <taxon>Lepidoptera</taxon>
        <taxon>Glossata</taxon>
        <taxon>Ditrysia</taxon>
        <taxon>Tineoidea</taxon>
        <taxon>Psychidae</taxon>
        <taxon>Oiketicinae</taxon>
        <taxon>Eumeta</taxon>
    </lineage>
</organism>
<keyword evidence="12" id="KW-0496">Mitochondrion</keyword>
<evidence type="ECO:0000256" key="6">
    <source>
        <dbReference type="ARBA" id="ARBA00022448"/>
    </source>
</evidence>
<sequence length="144" mass="17475">MANLPLLEFTTHCQRVRRLYKKGLRNLEAFYDRRHCYRYQAVLLRDRFDKNRCVDPNTAEKLVQEGEDELFQIQHPVTRKFPTSVGGVAHAREVEPPDWVMDYWHPLEKAQYPEYFKRREQRKLDYIKFWQSQYGNEPDNKGSH</sequence>
<comment type="subunit">
    <text evidence="4">Mammalian complex I is composed of 45 different subunits.</text>
</comment>
<evidence type="ECO:0000313" key="17">
    <source>
        <dbReference type="EMBL" id="GBP62675.1"/>
    </source>
</evidence>
<accession>A0A4C1XKD3</accession>
<evidence type="ECO:0000256" key="7">
    <source>
        <dbReference type="ARBA" id="ARBA00022553"/>
    </source>
</evidence>
<keyword evidence="11" id="KW-0007">Acetylation</keyword>
<evidence type="ECO:0000256" key="15">
    <source>
        <dbReference type="ARBA" id="ARBA00032528"/>
    </source>
</evidence>
<evidence type="ECO:0000256" key="9">
    <source>
        <dbReference type="ARBA" id="ARBA00022792"/>
    </source>
</evidence>
<evidence type="ECO:0000256" key="11">
    <source>
        <dbReference type="ARBA" id="ARBA00022990"/>
    </source>
</evidence>
<comment type="function">
    <text evidence="1">Accessory subunit of the mitochondrial membrane respiratory chain NADH dehydrogenase (Complex I), that is believed to be not involved in catalysis. Complex I functions in the transfer of electrons from NADH to the respiratory chain. The immediate electron acceptor for the enzyme is believed to be ubiquinone.</text>
</comment>
<dbReference type="InterPro" id="IPR033034">
    <property type="entry name" value="NDUFB9"/>
</dbReference>
<evidence type="ECO:0000256" key="8">
    <source>
        <dbReference type="ARBA" id="ARBA00022660"/>
    </source>
</evidence>
<dbReference type="AlphaFoldDB" id="A0A4C1XKD3"/>
<keyword evidence="13" id="KW-0472">Membrane</keyword>
<dbReference type="InterPro" id="IPR045292">
    <property type="entry name" value="Complex1_LYR_NDUFB9_LYRM3"/>
</dbReference>
<reference evidence="17 18" key="1">
    <citation type="journal article" date="2019" name="Commun. Biol.">
        <title>The bagworm genome reveals a unique fibroin gene that provides high tensile strength.</title>
        <authorList>
            <person name="Kono N."/>
            <person name="Nakamura H."/>
            <person name="Ohtoshi R."/>
            <person name="Tomita M."/>
            <person name="Numata K."/>
            <person name="Arakawa K."/>
        </authorList>
    </citation>
    <scope>NUCLEOTIDE SEQUENCE [LARGE SCALE GENOMIC DNA]</scope>
</reference>
<dbReference type="EMBL" id="BGZK01000846">
    <property type="protein sequence ID" value="GBP62675.1"/>
    <property type="molecule type" value="Genomic_DNA"/>
</dbReference>
<protein>
    <recommendedName>
        <fullName evidence="5">NADH dehydrogenase [ubiquinone] 1 beta subcomplex subunit 9</fullName>
    </recommendedName>
    <alternativeName>
        <fullName evidence="14">Complex I-B22</fullName>
    </alternativeName>
    <alternativeName>
        <fullName evidence="15">NADH-ubiquinone oxidoreductase B22 subunit</fullName>
    </alternativeName>
</protein>
<comment type="caution">
    <text evidence="17">The sequence shown here is derived from an EMBL/GenBank/DDBJ whole genome shotgun (WGS) entry which is preliminary data.</text>
</comment>
<evidence type="ECO:0000313" key="18">
    <source>
        <dbReference type="Proteomes" id="UP000299102"/>
    </source>
</evidence>
<evidence type="ECO:0000256" key="10">
    <source>
        <dbReference type="ARBA" id="ARBA00022982"/>
    </source>
</evidence>
<keyword evidence="10" id="KW-0249">Electron transport</keyword>
<proteinExistence type="inferred from homology"/>
<evidence type="ECO:0000256" key="13">
    <source>
        <dbReference type="ARBA" id="ARBA00023136"/>
    </source>
</evidence>
<dbReference type="OrthoDB" id="13598at2759"/>
<dbReference type="PANTHER" id="PTHR12868:SF0">
    <property type="entry name" value="NADH DEHYDROGENASE [UBIQUINONE] 1 BETA SUBCOMPLEX SUBUNIT 9"/>
    <property type="match status" value="1"/>
</dbReference>
<keyword evidence="9" id="KW-0999">Mitochondrion inner membrane</keyword>
<evidence type="ECO:0000259" key="16">
    <source>
        <dbReference type="Pfam" id="PF05347"/>
    </source>
</evidence>